<evidence type="ECO:0000256" key="3">
    <source>
        <dbReference type="ARBA" id="ARBA00022490"/>
    </source>
</evidence>
<gene>
    <name evidence="11" type="ORF">BCV69DRAFT_279924</name>
</gene>
<evidence type="ECO:0000256" key="9">
    <source>
        <dbReference type="SAM" id="MobiDB-lite"/>
    </source>
</evidence>
<dbReference type="AlphaFoldDB" id="A0A316UFK2"/>
<evidence type="ECO:0000313" key="12">
    <source>
        <dbReference type="Proteomes" id="UP000245942"/>
    </source>
</evidence>
<evidence type="ECO:0000313" key="11">
    <source>
        <dbReference type="EMBL" id="PWN24019.1"/>
    </source>
</evidence>
<evidence type="ECO:0000256" key="4">
    <source>
        <dbReference type="ARBA" id="ARBA00022540"/>
    </source>
</evidence>
<sequence>MMDIFSSSRQDAASSSASAPAPAPLLPIIFCGPGSNLYPLCDPSSSSSSSTTESLPKAILPVANRPLIAYPLQHLASAGFKRVLVVAPSTQHRAIEVALKGLRLQVPHVSEGKATGGAKDNSKGGANMTDETNIAVVDGLSAAVTSKAAAAPSGPSAAMRVELIPLGPYDVKGAGEIKGDAGQDGSDQLEFRRVARPGTAELLRWLAHIGKLESDPLVLPVDFIAPSLPISSFLLSYYSASNPAPPTVISLLYERGAGESVGREREKEAPPRTLAAYSHASPATSSCSSSSSSSLSDGLSTHSLLLLSELPSGSTLDVRLSLLKAHPRTRFSTNLLDSHIYILRRDQIVPLLNARKDFTSLREHVVPFVAKAGWQTGLIDKVGWGQLMREEAKKKHGRSGYDEVEEGLGDVSIGGEAGGLMQLAFQRSSLALPTASPTRPEHDAIRAVTVVARLEDETASASAAPVPEQPSKGGKRQDGPGASKGGSVPQEPAVVERFFARANTLPTYLESNRFLLRSLFTIGQSLVAAGGGARGTLPFPLPAVLPSTSTTAAASTSAGLSAGPTTHEISPSAQVSPDTLIPLLATTGTDEDPRALLTISDRASLKRSLLAVNVHLSRNAKVSGSILMEGCSIGEGAKLDNCIVGPGARVGDGCNLKDVDLGPGAKVSGKKDVKGEKIAKGEQGEDDEESGDEGSEDED</sequence>
<organism evidence="11 12">
    <name type="scientific">Pseudomicrostroma glucosiphilum</name>
    <dbReference type="NCBI Taxonomy" id="1684307"/>
    <lineage>
        <taxon>Eukaryota</taxon>
        <taxon>Fungi</taxon>
        <taxon>Dikarya</taxon>
        <taxon>Basidiomycota</taxon>
        <taxon>Ustilaginomycotina</taxon>
        <taxon>Exobasidiomycetes</taxon>
        <taxon>Microstromatales</taxon>
        <taxon>Microstromatales incertae sedis</taxon>
        <taxon>Pseudomicrostroma</taxon>
    </lineage>
</organism>
<feature type="compositionally biased region" description="Basic and acidic residues" evidence="9">
    <location>
        <begin position="669"/>
        <end position="683"/>
    </location>
</feature>
<feature type="region of interest" description="Disordered" evidence="9">
    <location>
        <begin position="458"/>
        <end position="489"/>
    </location>
</feature>
<name>A0A316UFK2_9BASI</name>
<feature type="compositionally biased region" description="Acidic residues" evidence="9">
    <location>
        <begin position="684"/>
        <end position="699"/>
    </location>
</feature>
<dbReference type="Proteomes" id="UP000245942">
    <property type="component" value="Unassembled WGS sequence"/>
</dbReference>
<dbReference type="PANTHER" id="PTHR45989:SF1">
    <property type="entry name" value="TRANSLATION INITIATION FACTOR EIF-2B SUBUNIT GAMMA"/>
    <property type="match status" value="1"/>
</dbReference>
<dbReference type="STRING" id="1684307.A0A316UFK2"/>
<dbReference type="InterPro" id="IPR056818">
    <property type="entry name" value="GlmU/GlgC-like_hexapep"/>
</dbReference>
<evidence type="ECO:0000256" key="1">
    <source>
        <dbReference type="ARBA" id="ARBA00004514"/>
    </source>
</evidence>
<feature type="compositionally biased region" description="Basic and acidic residues" evidence="9">
    <location>
        <begin position="261"/>
        <end position="270"/>
    </location>
</feature>
<reference evidence="11 12" key="1">
    <citation type="journal article" date="2018" name="Mol. Biol. Evol.">
        <title>Broad Genomic Sampling Reveals a Smut Pathogenic Ancestry of the Fungal Clade Ustilaginomycotina.</title>
        <authorList>
            <person name="Kijpornyongpan T."/>
            <person name="Mondo S.J."/>
            <person name="Barry K."/>
            <person name="Sandor L."/>
            <person name="Lee J."/>
            <person name="Lipzen A."/>
            <person name="Pangilinan J."/>
            <person name="LaButti K."/>
            <person name="Hainaut M."/>
            <person name="Henrissat B."/>
            <person name="Grigoriev I.V."/>
            <person name="Spatafora J.W."/>
            <person name="Aime M.C."/>
        </authorList>
    </citation>
    <scope>NUCLEOTIDE SEQUENCE [LARGE SCALE GENOMIC DNA]</scope>
    <source>
        <strain evidence="11 12">MCA 4718</strain>
    </source>
</reference>
<evidence type="ECO:0000259" key="10">
    <source>
        <dbReference type="Pfam" id="PF24894"/>
    </source>
</evidence>
<dbReference type="Gene3D" id="2.160.10.10">
    <property type="entry name" value="Hexapeptide repeat proteins"/>
    <property type="match status" value="1"/>
</dbReference>
<dbReference type="PANTHER" id="PTHR45989">
    <property type="entry name" value="TRANSLATION INITIATION FACTOR EIF-2B SUBUNIT GAMMA"/>
    <property type="match status" value="1"/>
</dbReference>
<feature type="compositionally biased region" description="Low complexity" evidence="9">
    <location>
        <begin position="278"/>
        <end position="292"/>
    </location>
</feature>
<evidence type="ECO:0000256" key="7">
    <source>
        <dbReference type="ARBA" id="ARBA00044229"/>
    </source>
</evidence>
<dbReference type="OrthoDB" id="1733332at2759"/>
<comment type="subcellular location">
    <subcellularLocation>
        <location evidence="1">Cytoplasm</location>
        <location evidence="1">Cytosol</location>
    </subcellularLocation>
</comment>
<dbReference type="EMBL" id="KZ819321">
    <property type="protein sequence ID" value="PWN24019.1"/>
    <property type="molecule type" value="Genomic_DNA"/>
</dbReference>
<feature type="region of interest" description="Disordered" evidence="9">
    <location>
        <begin position="555"/>
        <end position="574"/>
    </location>
</feature>
<protein>
    <recommendedName>
        <fullName evidence="6">Translation initiation factor eIF2B subunit gamma</fullName>
    </recommendedName>
    <alternativeName>
        <fullName evidence="7">eIF2B GDP-GTP exchange factor subunit gamma</fullName>
    </alternativeName>
</protein>
<feature type="compositionally biased region" description="Low complexity" evidence="9">
    <location>
        <begin position="555"/>
        <end position="566"/>
    </location>
</feature>
<dbReference type="RefSeq" id="XP_025351179.1">
    <property type="nucleotide sequence ID" value="XM_025491420.1"/>
</dbReference>
<keyword evidence="12" id="KW-1185">Reference proteome</keyword>
<feature type="domain" description="Glucose-1-phosphate adenylyltransferase/Bifunctional protein GlmU-like C-terminal hexapeptide" evidence="10">
    <location>
        <begin position="602"/>
        <end position="654"/>
    </location>
</feature>
<comment type="subunit">
    <text evidence="8">Component of the translation initiation factor 2B (eIF2B) complex which is a heterodecamer of two sets of five different subunits: alpha, beta, gamma, delta and epsilon. Subunits alpha, beta and delta comprise a regulatory subcomplex and subunits epsilon and gamma comprise a catalytic subcomplex. Within the complex, the hexameric regulatory complex resides at the center, with the two heterodimeric catalytic subcomplexes bound on opposite sides.</text>
</comment>
<dbReference type="GO" id="GO:0002183">
    <property type="term" value="P:cytoplasmic translational initiation"/>
    <property type="evidence" value="ECO:0007669"/>
    <property type="project" value="TreeGrafter"/>
</dbReference>
<evidence type="ECO:0000256" key="2">
    <source>
        <dbReference type="ARBA" id="ARBA00007878"/>
    </source>
</evidence>
<dbReference type="SUPFAM" id="SSF51161">
    <property type="entry name" value="Trimeric LpxA-like enzymes"/>
    <property type="match status" value="1"/>
</dbReference>
<dbReference type="GO" id="GO:0005851">
    <property type="term" value="C:eukaryotic translation initiation factor 2B complex"/>
    <property type="evidence" value="ECO:0007669"/>
    <property type="project" value="TreeGrafter"/>
</dbReference>
<accession>A0A316UFK2</accession>
<dbReference type="GO" id="GO:0003743">
    <property type="term" value="F:translation initiation factor activity"/>
    <property type="evidence" value="ECO:0007669"/>
    <property type="project" value="UniProtKB-KW"/>
</dbReference>
<dbReference type="GO" id="GO:0005085">
    <property type="term" value="F:guanyl-nucleotide exchange factor activity"/>
    <property type="evidence" value="ECO:0007669"/>
    <property type="project" value="TreeGrafter"/>
</dbReference>
<dbReference type="GO" id="GO:0005829">
    <property type="term" value="C:cytosol"/>
    <property type="evidence" value="ECO:0007669"/>
    <property type="project" value="UniProtKB-SubCell"/>
</dbReference>
<evidence type="ECO:0000256" key="8">
    <source>
        <dbReference type="ARBA" id="ARBA00046432"/>
    </source>
</evidence>
<dbReference type="Pfam" id="PF24894">
    <property type="entry name" value="Hexapep_GlmU"/>
    <property type="match status" value="1"/>
</dbReference>
<dbReference type="InterPro" id="IPR051960">
    <property type="entry name" value="eIF2B_gamma"/>
</dbReference>
<feature type="region of interest" description="Disordered" evidence="9">
    <location>
        <begin position="665"/>
        <end position="699"/>
    </location>
</feature>
<evidence type="ECO:0000256" key="6">
    <source>
        <dbReference type="ARBA" id="ARBA00044196"/>
    </source>
</evidence>
<dbReference type="Gene3D" id="3.90.550.10">
    <property type="entry name" value="Spore Coat Polysaccharide Biosynthesis Protein SpsA, Chain A"/>
    <property type="match status" value="1"/>
</dbReference>
<dbReference type="GeneID" id="37013154"/>
<dbReference type="SUPFAM" id="SSF53448">
    <property type="entry name" value="Nucleotide-diphospho-sugar transferases"/>
    <property type="match status" value="1"/>
</dbReference>
<dbReference type="InterPro" id="IPR029044">
    <property type="entry name" value="Nucleotide-diphossugar_trans"/>
</dbReference>
<dbReference type="InterPro" id="IPR011004">
    <property type="entry name" value="Trimer_LpxA-like_sf"/>
</dbReference>
<keyword evidence="3" id="KW-0963">Cytoplasm</keyword>
<evidence type="ECO:0000256" key="5">
    <source>
        <dbReference type="ARBA" id="ARBA00022917"/>
    </source>
</evidence>
<feature type="region of interest" description="Disordered" evidence="9">
    <location>
        <begin position="260"/>
        <end position="292"/>
    </location>
</feature>
<keyword evidence="5" id="KW-0648">Protein biosynthesis</keyword>
<keyword evidence="4" id="KW-0396">Initiation factor</keyword>
<proteinExistence type="inferred from homology"/>
<comment type="similarity">
    <text evidence="2">Belongs to the eIF-2B gamma/epsilon subunits family.</text>
</comment>